<evidence type="ECO:0000313" key="1">
    <source>
        <dbReference type="EMBL" id="KAF5750005.1"/>
    </source>
</evidence>
<name>A0A7J7DUG8_TRIWF</name>
<accession>A0A7J7DUG8</accession>
<protein>
    <submittedName>
        <fullName evidence="1">Uncharacterized protein</fullName>
    </submittedName>
</protein>
<dbReference type="EMBL" id="JAAARO010000003">
    <property type="protein sequence ID" value="KAF5750005.1"/>
    <property type="molecule type" value="Genomic_DNA"/>
</dbReference>
<evidence type="ECO:0000313" key="2">
    <source>
        <dbReference type="Proteomes" id="UP000593562"/>
    </source>
</evidence>
<dbReference type="AlphaFoldDB" id="A0A7J7DUG8"/>
<sequence>MAQEVDHSNLDVVFEKEFGCFNSQASNVPAEVKVEPSDDGLFNLLEKGTNSICEAGMPGLKVKNWSDSDFVDALDHIVLKKRQRSLLERKLMGLVKPVREFWPLG</sequence>
<proteinExistence type="predicted"/>
<comment type="caution">
    <text evidence="1">The sequence shown here is derived from an EMBL/GenBank/DDBJ whole genome shotgun (WGS) entry which is preliminary data.</text>
</comment>
<keyword evidence="2" id="KW-1185">Reference proteome</keyword>
<organism evidence="1 2">
    <name type="scientific">Tripterygium wilfordii</name>
    <name type="common">Thunder God vine</name>
    <dbReference type="NCBI Taxonomy" id="458696"/>
    <lineage>
        <taxon>Eukaryota</taxon>
        <taxon>Viridiplantae</taxon>
        <taxon>Streptophyta</taxon>
        <taxon>Embryophyta</taxon>
        <taxon>Tracheophyta</taxon>
        <taxon>Spermatophyta</taxon>
        <taxon>Magnoliopsida</taxon>
        <taxon>eudicotyledons</taxon>
        <taxon>Gunneridae</taxon>
        <taxon>Pentapetalae</taxon>
        <taxon>rosids</taxon>
        <taxon>fabids</taxon>
        <taxon>Celastrales</taxon>
        <taxon>Celastraceae</taxon>
        <taxon>Tripterygium</taxon>
    </lineage>
</organism>
<dbReference type="Proteomes" id="UP000593562">
    <property type="component" value="Unassembled WGS sequence"/>
</dbReference>
<reference evidence="1 2" key="1">
    <citation type="journal article" date="2020" name="Nat. Commun.">
        <title>Genome of Tripterygium wilfordii and identification of cytochrome P450 involved in triptolide biosynthesis.</title>
        <authorList>
            <person name="Tu L."/>
            <person name="Su P."/>
            <person name="Zhang Z."/>
            <person name="Gao L."/>
            <person name="Wang J."/>
            <person name="Hu T."/>
            <person name="Zhou J."/>
            <person name="Zhang Y."/>
            <person name="Zhao Y."/>
            <person name="Liu Y."/>
            <person name="Song Y."/>
            <person name="Tong Y."/>
            <person name="Lu Y."/>
            <person name="Yang J."/>
            <person name="Xu C."/>
            <person name="Jia M."/>
            <person name="Peters R.J."/>
            <person name="Huang L."/>
            <person name="Gao W."/>
        </authorList>
    </citation>
    <scope>NUCLEOTIDE SEQUENCE [LARGE SCALE GENOMIC DNA]</scope>
    <source>
        <strain evidence="2">cv. XIE 37</strain>
        <tissue evidence="1">Leaf</tissue>
    </source>
</reference>
<gene>
    <name evidence="1" type="ORF">HS088_TW03G00334</name>
</gene>
<dbReference type="InParanoid" id="A0A7J7DUG8"/>